<evidence type="ECO:0000313" key="3">
    <source>
        <dbReference type="Proteomes" id="UP000053144"/>
    </source>
</evidence>
<organism evidence="2 3">
    <name type="scientific">Phaseolus angularis</name>
    <name type="common">Azuki bean</name>
    <name type="synonym">Vigna angularis</name>
    <dbReference type="NCBI Taxonomy" id="3914"/>
    <lineage>
        <taxon>Eukaryota</taxon>
        <taxon>Viridiplantae</taxon>
        <taxon>Streptophyta</taxon>
        <taxon>Embryophyta</taxon>
        <taxon>Tracheophyta</taxon>
        <taxon>Spermatophyta</taxon>
        <taxon>Magnoliopsida</taxon>
        <taxon>eudicotyledons</taxon>
        <taxon>Gunneridae</taxon>
        <taxon>Pentapetalae</taxon>
        <taxon>rosids</taxon>
        <taxon>fabids</taxon>
        <taxon>Fabales</taxon>
        <taxon>Fabaceae</taxon>
        <taxon>Papilionoideae</taxon>
        <taxon>50 kb inversion clade</taxon>
        <taxon>NPAAA clade</taxon>
        <taxon>indigoferoid/millettioid clade</taxon>
        <taxon>Phaseoleae</taxon>
        <taxon>Vigna</taxon>
    </lineage>
</organism>
<protein>
    <submittedName>
        <fullName evidence="2">Uncharacterized protein</fullName>
    </submittedName>
</protein>
<dbReference type="EMBL" id="CM003380">
    <property type="protein sequence ID" value="KOM55282.1"/>
    <property type="molecule type" value="Genomic_DNA"/>
</dbReference>
<name>A0A0L9VK43_PHAAN</name>
<evidence type="ECO:0000256" key="1">
    <source>
        <dbReference type="SAM" id="MobiDB-lite"/>
    </source>
</evidence>
<evidence type="ECO:0000313" key="2">
    <source>
        <dbReference type="EMBL" id="KOM55282.1"/>
    </source>
</evidence>
<dbReference type="AlphaFoldDB" id="A0A0L9VK43"/>
<accession>A0A0L9VK43</accession>
<feature type="region of interest" description="Disordered" evidence="1">
    <location>
        <begin position="236"/>
        <end position="265"/>
    </location>
</feature>
<sequence length="354" mass="39755">MLKLLTVLAHHNMNHISNGHHSNHPLLINHRNVPDSVIYQQKHEIKVPRHCEKPISQEESVSKEKEIKRGRDAPVLVVERAVGGEVRISKIASKGFSRVERVSKEKEIKRGRDAPVLVVERAVGGEVRRERSGIRQLRLLREDGKVDMVLTREESFEKRIERVRKKIAICEAISGLDSERELGFDDTEKDCDTMGLKLHISRLSDYILRFLKFGDFQRGEVRVRIEKAERDWEKKEGGIERVEEGGREGGEGEGGDEKERHGHMGGRELGQRLKVAIARVSRAEEGFKGDDGGSGWRFASSGEAVVVVGVEEDEAFAEACGTKAGEGFVKVAGQEVEGRWACGGWGLEEQKLTW</sequence>
<dbReference type="Proteomes" id="UP000053144">
    <property type="component" value="Chromosome 10"/>
</dbReference>
<gene>
    <name evidence="2" type="ORF">LR48_Vigan10g117400</name>
</gene>
<reference evidence="3" key="1">
    <citation type="journal article" date="2015" name="Proc. Natl. Acad. Sci. U.S.A.">
        <title>Genome sequencing of adzuki bean (Vigna angularis) provides insight into high starch and low fat accumulation and domestication.</title>
        <authorList>
            <person name="Yang K."/>
            <person name="Tian Z."/>
            <person name="Chen C."/>
            <person name="Luo L."/>
            <person name="Zhao B."/>
            <person name="Wang Z."/>
            <person name="Yu L."/>
            <person name="Li Y."/>
            <person name="Sun Y."/>
            <person name="Li W."/>
            <person name="Chen Y."/>
            <person name="Li Y."/>
            <person name="Zhang Y."/>
            <person name="Ai D."/>
            <person name="Zhao J."/>
            <person name="Shang C."/>
            <person name="Ma Y."/>
            <person name="Wu B."/>
            <person name="Wang M."/>
            <person name="Gao L."/>
            <person name="Sun D."/>
            <person name="Zhang P."/>
            <person name="Guo F."/>
            <person name="Wang W."/>
            <person name="Li Y."/>
            <person name="Wang J."/>
            <person name="Varshney R.K."/>
            <person name="Wang J."/>
            <person name="Ling H.Q."/>
            <person name="Wan P."/>
        </authorList>
    </citation>
    <scope>NUCLEOTIDE SEQUENCE</scope>
    <source>
        <strain evidence="3">cv. Jingnong 6</strain>
    </source>
</reference>
<dbReference type="Gramene" id="KOM55282">
    <property type="protein sequence ID" value="KOM55282"/>
    <property type="gene ID" value="LR48_Vigan10g117400"/>
</dbReference>
<proteinExistence type="predicted"/>